<evidence type="ECO:0000256" key="4">
    <source>
        <dbReference type="ARBA" id="ARBA00022980"/>
    </source>
</evidence>
<keyword evidence="2 7" id="KW-0699">rRNA-binding</keyword>
<keyword evidence="4 7" id="KW-0689">Ribosomal protein</keyword>
<evidence type="ECO:0000256" key="6">
    <source>
        <dbReference type="ARBA" id="ARBA00035292"/>
    </source>
</evidence>
<dbReference type="GO" id="GO:0003735">
    <property type="term" value="F:structural constituent of ribosome"/>
    <property type="evidence" value="ECO:0007669"/>
    <property type="project" value="InterPro"/>
</dbReference>
<evidence type="ECO:0000313" key="10">
    <source>
        <dbReference type="EMBL" id="KJH71741.1"/>
    </source>
</evidence>
<dbReference type="InterPro" id="IPR020070">
    <property type="entry name" value="Ribosomal_bL9_N"/>
</dbReference>
<dbReference type="HAMAP" id="MF_00503">
    <property type="entry name" value="Ribosomal_bL9"/>
    <property type="match status" value="1"/>
</dbReference>
<evidence type="ECO:0000256" key="7">
    <source>
        <dbReference type="HAMAP-Rule" id="MF_00503"/>
    </source>
</evidence>
<dbReference type="EMBL" id="JYON01000009">
    <property type="protein sequence ID" value="KJH71741.1"/>
    <property type="molecule type" value="Genomic_DNA"/>
</dbReference>
<dbReference type="FunFam" id="3.40.5.10:FF:000003">
    <property type="entry name" value="50S ribosomal protein L9"/>
    <property type="match status" value="1"/>
</dbReference>
<feature type="domain" description="Ribosomal protein L9" evidence="9">
    <location>
        <begin position="17"/>
        <end position="44"/>
    </location>
</feature>
<evidence type="ECO:0000256" key="5">
    <source>
        <dbReference type="ARBA" id="ARBA00023274"/>
    </source>
</evidence>
<evidence type="ECO:0000313" key="11">
    <source>
        <dbReference type="Proteomes" id="UP000032452"/>
    </source>
</evidence>
<dbReference type="AlphaFoldDB" id="A0A0D8ZX03"/>
<evidence type="ECO:0000256" key="2">
    <source>
        <dbReference type="ARBA" id="ARBA00022730"/>
    </source>
</evidence>
<accession>A0A0D8ZX03</accession>
<evidence type="ECO:0000259" key="9">
    <source>
        <dbReference type="PROSITE" id="PS00651"/>
    </source>
</evidence>
<comment type="caution">
    <text evidence="10">The sequence shown here is derived from an EMBL/GenBank/DDBJ whole genome shotgun (WGS) entry which is preliminary data.</text>
</comment>
<sequence>MSKRVQLVLNKDISKLGRLGDLVEVAPGYARNYLIPQKLAVRATPGILKQAERRKEQERQRQAELKAQAETLKANLEKVGSFTIAKQVGEGEAIFGTVTDREVAALIQGAINQEVDRRGITLPDISKTGTYKAEVKLHPEVTATVDIQVVAE</sequence>
<proteinExistence type="inferred from homology"/>
<keyword evidence="3 7" id="KW-0694">RNA-binding</keyword>
<dbReference type="InterPro" id="IPR036935">
    <property type="entry name" value="Ribosomal_bL9_N_sf"/>
</dbReference>
<dbReference type="GO" id="GO:0005840">
    <property type="term" value="C:ribosome"/>
    <property type="evidence" value="ECO:0007669"/>
    <property type="project" value="UniProtKB-KW"/>
</dbReference>
<keyword evidence="8" id="KW-0175">Coiled coil</keyword>
<organism evidence="10 11">
    <name type="scientific">Aliterella atlantica CENA595</name>
    <dbReference type="NCBI Taxonomy" id="1618023"/>
    <lineage>
        <taxon>Bacteria</taxon>
        <taxon>Bacillati</taxon>
        <taxon>Cyanobacteriota</taxon>
        <taxon>Cyanophyceae</taxon>
        <taxon>Chroococcidiopsidales</taxon>
        <taxon>Aliterellaceae</taxon>
        <taxon>Aliterella</taxon>
    </lineage>
</organism>
<evidence type="ECO:0000256" key="8">
    <source>
        <dbReference type="SAM" id="Coils"/>
    </source>
</evidence>
<dbReference type="Gene3D" id="3.10.430.100">
    <property type="entry name" value="Ribosomal protein L9, C-terminal domain"/>
    <property type="match status" value="1"/>
</dbReference>
<dbReference type="InterPro" id="IPR020069">
    <property type="entry name" value="Ribosomal_bL9_C"/>
</dbReference>
<gene>
    <name evidence="7" type="primary">rplI</name>
    <name evidence="7" type="synonym">rpl9</name>
    <name evidence="10" type="ORF">UH38_10095</name>
</gene>
<dbReference type="InterPro" id="IPR020594">
    <property type="entry name" value="Ribosomal_bL9_bac/chp"/>
</dbReference>
<dbReference type="PANTHER" id="PTHR21368">
    <property type="entry name" value="50S RIBOSOMAL PROTEIN L9"/>
    <property type="match status" value="1"/>
</dbReference>
<dbReference type="GO" id="GO:0019843">
    <property type="term" value="F:rRNA binding"/>
    <property type="evidence" value="ECO:0007669"/>
    <property type="project" value="UniProtKB-UniRule"/>
</dbReference>
<dbReference type="NCBIfam" id="TIGR00158">
    <property type="entry name" value="L9"/>
    <property type="match status" value="1"/>
</dbReference>
<dbReference type="Pfam" id="PF03948">
    <property type="entry name" value="Ribosomal_L9_C"/>
    <property type="match status" value="1"/>
</dbReference>
<dbReference type="OrthoDB" id="9788336at2"/>
<protein>
    <recommendedName>
        <fullName evidence="6 7">Large ribosomal subunit protein bL9</fullName>
    </recommendedName>
</protein>
<comment type="function">
    <text evidence="7">Binds to the 23S rRNA.</text>
</comment>
<evidence type="ECO:0000256" key="3">
    <source>
        <dbReference type="ARBA" id="ARBA00022884"/>
    </source>
</evidence>
<dbReference type="PATRIC" id="fig|1618023.3.peg.3778"/>
<reference evidence="10 11" key="1">
    <citation type="submission" date="2015-02" db="EMBL/GenBank/DDBJ databases">
        <title>Draft genome of a novel marine cyanobacterium (Chroococcales) isolated from South Atlantic Ocean.</title>
        <authorList>
            <person name="Rigonato J."/>
            <person name="Alvarenga D.O."/>
            <person name="Branco L.H."/>
            <person name="Varani A.M."/>
            <person name="Brandini F.P."/>
            <person name="Fiore M.F."/>
        </authorList>
    </citation>
    <scope>NUCLEOTIDE SEQUENCE [LARGE SCALE GENOMIC DNA]</scope>
    <source>
        <strain evidence="10 11">CENA595</strain>
    </source>
</reference>
<dbReference type="InterPro" id="IPR000244">
    <property type="entry name" value="Ribosomal_bL9"/>
</dbReference>
<dbReference type="Pfam" id="PF01281">
    <property type="entry name" value="Ribosomal_L9_N"/>
    <property type="match status" value="1"/>
</dbReference>
<dbReference type="InterPro" id="IPR009027">
    <property type="entry name" value="Ribosomal_bL9/RNase_H1_N"/>
</dbReference>
<name>A0A0D8ZX03_9CYAN</name>
<dbReference type="RefSeq" id="WP_045054542.1">
    <property type="nucleotide sequence ID" value="NZ_CAWMDP010000042.1"/>
</dbReference>
<dbReference type="Proteomes" id="UP000032452">
    <property type="component" value="Unassembled WGS sequence"/>
</dbReference>
<dbReference type="GO" id="GO:0006412">
    <property type="term" value="P:translation"/>
    <property type="evidence" value="ECO:0007669"/>
    <property type="project" value="UniProtKB-UniRule"/>
</dbReference>
<feature type="coiled-coil region" evidence="8">
    <location>
        <begin position="48"/>
        <end position="75"/>
    </location>
</feature>
<keyword evidence="5 7" id="KW-0687">Ribonucleoprotein</keyword>
<dbReference type="InterPro" id="IPR036791">
    <property type="entry name" value="Ribosomal_bL9_C_sf"/>
</dbReference>
<dbReference type="Gene3D" id="3.40.5.10">
    <property type="entry name" value="Ribosomal protein L9, N-terminal domain"/>
    <property type="match status" value="1"/>
</dbReference>
<dbReference type="SUPFAM" id="SSF55653">
    <property type="entry name" value="Ribosomal protein L9 C-domain"/>
    <property type="match status" value="1"/>
</dbReference>
<evidence type="ECO:0000256" key="1">
    <source>
        <dbReference type="ARBA" id="ARBA00010605"/>
    </source>
</evidence>
<dbReference type="STRING" id="1618023.UH38_10095"/>
<dbReference type="PROSITE" id="PS00651">
    <property type="entry name" value="RIBOSOMAL_L9"/>
    <property type="match status" value="1"/>
</dbReference>
<keyword evidence="11" id="KW-1185">Reference proteome</keyword>
<comment type="similarity">
    <text evidence="1 7">Belongs to the bacterial ribosomal protein bL9 family.</text>
</comment>
<dbReference type="GO" id="GO:1990904">
    <property type="term" value="C:ribonucleoprotein complex"/>
    <property type="evidence" value="ECO:0007669"/>
    <property type="project" value="UniProtKB-KW"/>
</dbReference>
<dbReference type="SUPFAM" id="SSF55658">
    <property type="entry name" value="L9 N-domain-like"/>
    <property type="match status" value="1"/>
</dbReference>